<dbReference type="GO" id="GO:0003848">
    <property type="term" value="F:2-amino-4-hydroxy-6-hydroxymethyldihydropteridine diphosphokinase activity"/>
    <property type="evidence" value="ECO:0007669"/>
    <property type="project" value="UniProtKB-EC"/>
</dbReference>
<keyword evidence="8" id="KW-0067">ATP-binding</keyword>
<dbReference type="InterPro" id="IPR035907">
    <property type="entry name" value="Hppk_sf"/>
</dbReference>
<dbReference type="CDD" id="cd00483">
    <property type="entry name" value="HPPK"/>
    <property type="match status" value="1"/>
</dbReference>
<dbReference type="Pfam" id="PF01288">
    <property type="entry name" value="HPPK"/>
    <property type="match status" value="1"/>
</dbReference>
<dbReference type="RefSeq" id="WP_347286589.1">
    <property type="nucleotide sequence ID" value="NZ_JAUZQE010000007.1"/>
</dbReference>
<evidence type="ECO:0000256" key="1">
    <source>
        <dbReference type="ARBA" id="ARBA00005051"/>
    </source>
</evidence>
<evidence type="ECO:0000256" key="2">
    <source>
        <dbReference type="ARBA" id="ARBA00005810"/>
    </source>
</evidence>
<accession>A0ABU1D4C5</accession>
<keyword evidence="15" id="KW-1185">Reference proteome</keyword>
<evidence type="ECO:0000313" key="14">
    <source>
        <dbReference type="EMBL" id="MDR4125282.1"/>
    </source>
</evidence>
<protein>
    <recommendedName>
        <fullName evidence="4">2-amino-4-hydroxy-6-hydroxymethyldihydropteridine pyrophosphokinase</fullName>
        <ecNumber evidence="3">2.7.6.3</ecNumber>
    </recommendedName>
    <alternativeName>
        <fullName evidence="11">6-hydroxymethyl-7,8-dihydropterin pyrophosphokinase</fullName>
    </alternativeName>
    <alternativeName>
        <fullName evidence="12">7,8-dihydro-6-hydroxymethylpterin-pyrophosphokinase</fullName>
    </alternativeName>
</protein>
<evidence type="ECO:0000256" key="12">
    <source>
        <dbReference type="ARBA" id="ARBA00033413"/>
    </source>
</evidence>
<dbReference type="EC" id="2.7.6.3" evidence="3"/>
<dbReference type="Gene3D" id="3.30.70.560">
    <property type="entry name" value="7,8-Dihydro-6-hydroxymethylpterin-pyrophosphokinase HPPK"/>
    <property type="match status" value="1"/>
</dbReference>
<organism evidence="14 15">
    <name type="scientific">Yanghanlia caeni</name>
    <dbReference type="NCBI Taxonomy" id="3064283"/>
    <lineage>
        <taxon>Bacteria</taxon>
        <taxon>Pseudomonadati</taxon>
        <taxon>Pseudomonadota</taxon>
        <taxon>Betaproteobacteria</taxon>
        <taxon>Burkholderiales</taxon>
        <taxon>Alcaligenaceae</taxon>
        <taxon>Yanghanlia</taxon>
    </lineage>
</organism>
<evidence type="ECO:0000256" key="11">
    <source>
        <dbReference type="ARBA" id="ARBA00029766"/>
    </source>
</evidence>
<dbReference type="PANTHER" id="PTHR43071:SF1">
    <property type="entry name" value="2-AMINO-4-HYDROXY-6-HYDROXYMETHYLDIHYDROPTERIDINE PYROPHOSPHOKINASE"/>
    <property type="match status" value="1"/>
</dbReference>
<dbReference type="NCBIfam" id="TIGR01498">
    <property type="entry name" value="folK"/>
    <property type="match status" value="1"/>
</dbReference>
<evidence type="ECO:0000256" key="8">
    <source>
        <dbReference type="ARBA" id="ARBA00022840"/>
    </source>
</evidence>
<proteinExistence type="inferred from homology"/>
<dbReference type="SUPFAM" id="SSF55083">
    <property type="entry name" value="6-hydroxymethyl-7,8-dihydropterin pyrophosphokinase, HPPK"/>
    <property type="match status" value="1"/>
</dbReference>
<reference evidence="14 15" key="1">
    <citation type="submission" date="2023-08" db="EMBL/GenBank/DDBJ databases">
        <title>Alcaligenaceae gen. nov., a novel taxon isolated from the sludge of Yixing Pesticide Factory.</title>
        <authorList>
            <person name="Ruan L."/>
        </authorList>
    </citation>
    <scope>NUCLEOTIDE SEQUENCE [LARGE SCALE GENOMIC DNA]</scope>
    <source>
        <strain evidence="14 15">LG-2</strain>
    </source>
</reference>
<evidence type="ECO:0000313" key="15">
    <source>
        <dbReference type="Proteomes" id="UP001232156"/>
    </source>
</evidence>
<gene>
    <name evidence="14" type="primary">folK</name>
    <name evidence="14" type="ORF">Q8947_04700</name>
</gene>
<evidence type="ECO:0000256" key="5">
    <source>
        <dbReference type="ARBA" id="ARBA00022679"/>
    </source>
</evidence>
<keyword evidence="6" id="KW-0547">Nucleotide-binding</keyword>
<comment type="pathway">
    <text evidence="1">Cofactor biosynthesis; tetrahydrofolate biosynthesis; 2-amino-4-hydroxy-6-hydroxymethyl-7,8-dihydropteridine diphosphate from 7,8-dihydroneopterin triphosphate: step 4/4.</text>
</comment>
<dbReference type="EMBL" id="JAUZQE010000007">
    <property type="protein sequence ID" value="MDR4125282.1"/>
    <property type="molecule type" value="Genomic_DNA"/>
</dbReference>
<dbReference type="InterPro" id="IPR000550">
    <property type="entry name" value="Hppk"/>
</dbReference>
<evidence type="ECO:0000256" key="9">
    <source>
        <dbReference type="ARBA" id="ARBA00022909"/>
    </source>
</evidence>
<keyword evidence="5 14" id="KW-0808">Transferase</keyword>
<dbReference type="Proteomes" id="UP001232156">
    <property type="component" value="Unassembled WGS sequence"/>
</dbReference>
<evidence type="ECO:0000256" key="3">
    <source>
        <dbReference type="ARBA" id="ARBA00013253"/>
    </source>
</evidence>
<evidence type="ECO:0000256" key="6">
    <source>
        <dbReference type="ARBA" id="ARBA00022741"/>
    </source>
</evidence>
<keyword evidence="9" id="KW-0289">Folate biosynthesis</keyword>
<evidence type="ECO:0000259" key="13">
    <source>
        <dbReference type="Pfam" id="PF01288"/>
    </source>
</evidence>
<sequence length="160" mass="17482">MGANLGDTRATLEAATADIAALPQVHAPERSPFYRSAPVNAAGPDFLNAVLKIETTLEAEDLLRALHAIENRHGRNRPYLNAPRTLDLDLLLHGDEMRETAFLTLPHPRMHLRAFVLQPLYDLAPDLRLPQGSVKALLAACSDQALERLTDDVPPAPQAS</sequence>
<comment type="caution">
    <text evidence="14">The sequence shown here is derived from an EMBL/GenBank/DDBJ whole genome shotgun (WGS) entry which is preliminary data.</text>
</comment>
<keyword evidence="7" id="KW-0418">Kinase</keyword>
<feature type="domain" description="7,8-dihydro-6-hydroxymethylpterin-pyrophosphokinase" evidence="13">
    <location>
        <begin position="1"/>
        <end position="125"/>
    </location>
</feature>
<evidence type="ECO:0000256" key="10">
    <source>
        <dbReference type="ARBA" id="ARBA00029409"/>
    </source>
</evidence>
<dbReference type="PANTHER" id="PTHR43071">
    <property type="entry name" value="2-AMINO-4-HYDROXY-6-HYDROXYMETHYLDIHYDROPTERIDINE PYROPHOSPHOKINASE"/>
    <property type="match status" value="1"/>
</dbReference>
<comment type="function">
    <text evidence="10">Catalyzes the transfer of pyrophosphate from adenosine triphosphate (ATP) to 6-hydroxymethyl-7,8-dihydropterin, an enzymatic step in folate biosynthesis pathway.</text>
</comment>
<evidence type="ECO:0000256" key="7">
    <source>
        <dbReference type="ARBA" id="ARBA00022777"/>
    </source>
</evidence>
<name>A0ABU1D4C5_9BURK</name>
<comment type="similarity">
    <text evidence="2">Belongs to the HPPK family.</text>
</comment>
<evidence type="ECO:0000256" key="4">
    <source>
        <dbReference type="ARBA" id="ARBA00016218"/>
    </source>
</evidence>